<dbReference type="RefSeq" id="WP_110020238.1">
    <property type="nucleotide sequence ID" value="NZ_QGTJ01000014.1"/>
</dbReference>
<evidence type="ECO:0000259" key="7">
    <source>
        <dbReference type="Pfam" id="PF17827"/>
    </source>
</evidence>
<comment type="catalytic activity">
    <reaction evidence="4 5">
        <text>L-glutaminyl-[peptide chain release factor] + S-adenosyl-L-methionine = N(5)-methyl-L-glutaminyl-[peptide chain release factor] + S-adenosyl-L-homocysteine + H(+)</text>
        <dbReference type="Rhea" id="RHEA:42896"/>
        <dbReference type="Rhea" id="RHEA-COMP:10271"/>
        <dbReference type="Rhea" id="RHEA-COMP:10272"/>
        <dbReference type="ChEBI" id="CHEBI:15378"/>
        <dbReference type="ChEBI" id="CHEBI:30011"/>
        <dbReference type="ChEBI" id="CHEBI:57856"/>
        <dbReference type="ChEBI" id="CHEBI:59789"/>
        <dbReference type="ChEBI" id="CHEBI:61891"/>
        <dbReference type="EC" id="2.1.1.297"/>
    </reaction>
</comment>
<evidence type="ECO:0000313" key="8">
    <source>
        <dbReference type="EMBL" id="PWV58691.1"/>
    </source>
</evidence>
<feature type="binding site" evidence="5">
    <location>
        <begin position="188"/>
        <end position="191"/>
    </location>
    <ligand>
        <name>substrate</name>
    </ligand>
</feature>
<dbReference type="InterPro" id="IPR029063">
    <property type="entry name" value="SAM-dependent_MTases_sf"/>
</dbReference>
<comment type="caution">
    <text evidence="8">The sequence shown here is derived from an EMBL/GenBank/DDBJ whole genome shotgun (WGS) entry which is preliminary data.</text>
</comment>
<accession>A0A317MQI7</accession>
<dbReference type="NCBIfam" id="TIGR00536">
    <property type="entry name" value="hemK_fam"/>
    <property type="match status" value="1"/>
</dbReference>
<feature type="binding site" evidence="5">
    <location>
        <position position="188"/>
    </location>
    <ligand>
        <name>S-adenosyl-L-methionine</name>
        <dbReference type="ChEBI" id="CHEBI:59789"/>
    </ligand>
</feature>
<dbReference type="PROSITE" id="PS00092">
    <property type="entry name" value="N6_MTASE"/>
    <property type="match status" value="1"/>
</dbReference>
<evidence type="ECO:0000256" key="3">
    <source>
        <dbReference type="ARBA" id="ARBA00022691"/>
    </source>
</evidence>
<dbReference type="InterPro" id="IPR040758">
    <property type="entry name" value="PrmC_N"/>
</dbReference>
<name>A0A317MQI7_9GAMM</name>
<dbReference type="Pfam" id="PF05175">
    <property type="entry name" value="MTS"/>
    <property type="match status" value="1"/>
</dbReference>
<dbReference type="Gene3D" id="1.10.8.10">
    <property type="entry name" value="DNA helicase RuvA subunit, C-terminal domain"/>
    <property type="match status" value="1"/>
</dbReference>
<dbReference type="Proteomes" id="UP000246569">
    <property type="component" value="Unassembled WGS sequence"/>
</dbReference>
<proteinExistence type="inferred from homology"/>
<comment type="similarity">
    <text evidence="5">Belongs to the protein N5-glutamine methyltransferase family. PrmC subfamily.</text>
</comment>
<dbReference type="InterPro" id="IPR050320">
    <property type="entry name" value="N5-glutamine_MTase"/>
</dbReference>
<keyword evidence="1 5" id="KW-0489">Methyltransferase</keyword>
<feature type="domain" description="Methyltransferase small" evidence="6">
    <location>
        <begin position="105"/>
        <end position="195"/>
    </location>
</feature>
<dbReference type="GO" id="GO:0003676">
    <property type="term" value="F:nucleic acid binding"/>
    <property type="evidence" value="ECO:0007669"/>
    <property type="project" value="InterPro"/>
</dbReference>
<evidence type="ECO:0000256" key="1">
    <source>
        <dbReference type="ARBA" id="ARBA00022603"/>
    </source>
</evidence>
<gene>
    <name evidence="5" type="primary">prmC</name>
    <name evidence="8" type="ORF">C7443_11417</name>
</gene>
<dbReference type="EC" id="2.1.1.297" evidence="5"/>
<dbReference type="OrthoDB" id="9800643at2"/>
<dbReference type="InterPro" id="IPR007848">
    <property type="entry name" value="Small_mtfrase_dom"/>
</dbReference>
<dbReference type="SUPFAM" id="SSF53335">
    <property type="entry name" value="S-adenosyl-L-methionine-dependent methyltransferases"/>
    <property type="match status" value="1"/>
</dbReference>
<dbReference type="FunFam" id="3.40.50.150:FF:000053">
    <property type="entry name" value="Release factor glutamine methyltransferase"/>
    <property type="match status" value="1"/>
</dbReference>
<organism evidence="8 9">
    <name type="scientific">Plasticicumulans acidivorans</name>
    <dbReference type="NCBI Taxonomy" id="886464"/>
    <lineage>
        <taxon>Bacteria</taxon>
        <taxon>Pseudomonadati</taxon>
        <taxon>Pseudomonadota</taxon>
        <taxon>Gammaproteobacteria</taxon>
        <taxon>Candidatus Competibacteraceae</taxon>
        <taxon>Plasticicumulans</taxon>
    </lineage>
</organism>
<keyword evidence="2 5" id="KW-0808">Transferase</keyword>
<evidence type="ECO:0000256" key="5">
    <source>
        <dbReference type="HAMAP-Rule" id="MF_02126"/>
    </source>
</evidence>
<dbReference type="GO" id="GO:0102559">
    <property type="term" value="F:peptide chain release factor N(5)-glutamine methyltransferase activity"/>
    <property type="evidence" value="ECO:0007669"/>
    <property type="project" value="UniProtKB-EC"/>
</dbReference>
<protein>
    <recommendedName>
        <fullName evidence="5">Release factor glutamine methyltransferase</fullName>
        <shortName evidence="5">RF MTase</shortName>
        <ecNumber evidence="5">2.1.1.297</ecNumber>
    </recommendedName>
    <alternativeName>
        <fullName evidence="5">N5-glutamine methyltransferase PrmC</fullName>
    </alternativeName>
    <alternativeName>
        <fullName evidence="5">Protein-(glutamine-N5) MTase PrmC</fullName>
    </alternativeName>
    <alternativeName>
        <fullName evidence="5">Protein-glutamine N-methyltransferase PrmC</fullName>
    </alternativeName>
</protein>
<evidence type="ECO:0000259" key="6">
    <source>
        <dbReference type="Pfam" id="PF05175"/>
    </source>
</evidence>
<feature type="binding site" evidence="5">
    <location>
        <position position="145"/>
    </location>
    <ligand>
        <name>S-adenosyl-L-methionine</name>
        <dbReference type="ChEBI" id="CHEBI:59789"/>
    </ligand>
</feature>
<dbReference type="InterPro" id="IPR004556">
    <property type="entry name" value="HemK-like"/>
</dbReference>
<feature type="binding site" evidence="5">
    <location>
        <position position="173"/>
    </location>
    <ligand>
        <name>S-adenosyl-L-methionine</name>
        <dbReference type="ChEBI" id="CHEBI:59789"/>
    </ligand>
</feature>
<dbReference type="InterPro" id="IPR019874">
    <property type="entry name" value="RF_methyltr_PrmC"/>
</dbReference>
<evidence type="ECO:0000256" key="2">
    <source>
        <dbReference type="ARBA" id="ARBA00022679"/>
    </source>
</evidence>
<comment type="function">
    <text evidence="5">Methylates the class 1 translation termination release factors RF1/PrfA and RF2/PrfB on the glutamine residue of the universally conserved GGQ motif.</text>
</comment>
<keyword evidence="3 5" id="KW-0949">S-adenosyl-L-methionine</keyword>
<dbReference type="HAMAP" id="MF_02126">
    <property type="entry name" value="RF_methyltr_PrmC"/>
    <property type="match status" value="1"/>
</dbReference>
<dbReference type="CDD" id="cd02440">
    <property type="entry name" value="AdoMet_MTases"/>
    <property type="match status" value="1"/>
</dbReference>
<keyword evidence="9" id="KW-1185">Reference proteome</keyword>
<sequence>MNPTLTELLTAATAALQAAGSDSARGDAEVLLAHALGQSRTFLRTWPEHAPAPAALAAFHELLQRRLTGEPVAYLTGHREFWSLDLAVSPATLIPRPETELLVELALERLANTRGVQAADLGTGSGAIALALASERPLARIVATDRSAAALDIARTNAAHLRLGNVEFRLGDWCAALGDKHFDLIAANPPYIASNDPHLGCGDLRFEPHAALVAAEQGLADIQCIADNALQHLKPGGWLLLEHGWDQGECVPALLRVAGYTEVHCVRDIAEQPRVSLGRKTP</sequence>
<evidence type="ECO:0000313" key="9">
    <source>
        <dbReference type="Proteomes" id="UP000246569"/>
    </source>
</evidence>
<reference evidence="8 9" key="1">
    <citation type="submission" date="2018-05" db="EMBL/GenBank/DDBJ databases">
        <title>Genomic Encyclopedia of Type Strains, Phase IV (KMG-IV): sequencing the most valuable type-strain genomes for metagenomic binning, comparative biology and taxonomic classification.</title>
        <authorList>
            <person name="Goeker M."/>
        </authorList>
    </citation>
    <scope>NUCLEOTIDE SEQUENCE [LARGE SCALE GENOMIC DNA]</scope>
    <source>
        <strain evidence="8 9">DSM 23606</strain>
    </source>
</reference>
<dbReference type="GO" id="GO:0032259">
    <property type="term" value="P:methylation"/>
    <property type="evidence" value="ECO:0007669"/>
    <property type="project" value="UniProtKB-KW"/>
</dbReference>
<dbReference type="Pfam" id="PF17827">
    <property type="entry name" value="PrmC_N"/>
    <property type="match status" value="1"/>
</dbReference>
<dbReference type="InterPro" id="IPR002052">
    <property type="entry name" value="DNA_methylase_N6_adenine_CS"/>
</dbReference>
<dbReference type="NCBIfam" id="TIGR03534">
    <property type="entry name" value="RF_mod_PrmC"/>
    <property type="match status" value="1"/>
</dbReference>
<dbReference type="EMBL" id="QGTJ01000014">
    <property type="protein sequence ID" value="PWV58691.1"/>
    <property type="molecule type" value="Genomic_DNA"/>
</dbReference>
<dbReference type="PANTHER" id="PTHR18895">
    <property type="entry name" value="HEMK METHYLTRANSFERASE"/>
    <property type="match status" value="1"/>
</dbReference>
<feature type="binding site" evidence="5">
    <location>
        <begin position="122"/>
        <end position="126"/>
    </location>
    <ligand>
        <name>S-adenosyl-L-methionine</name>
        <dbReference type="ChEBI" id="CHEBI:59789"/>
    </ligand>
</feature>
<dbReference type="Gene3D" id="3.40.50.150">
    <property type="entry name" value="Vaccinia Virus protein VP39"/>
    <property type="match status" value="1"/>
</dbReference>
<dbReference type="AlphaFoldDB" id="A0A317MQI7"/>
<dbReference type="PANTHER" id="PTHR18895:SF74">
    <property type="entry name" value="MTRF1L RELEASE FACTOR GLUTAMINE METHYLTRANSFERASE"/>
    <property type="match status" value="1"/>
</dbReference>
<evidence type="ECO:0000256" key="4">
    <source>
        <dbReference type="ARBA" id="ARBA00048391"/>
    </source>
</evidence>
<feature type="domain" description="Release factor glutamine methyltransferase N-terminal" evidence="7">
    <location>
        <begin position="7"/>
        <end position="77"/>
    </location>
</feature>